<accession>A0A9P6PPE9</accession>
<dbReference type="InterPro" id="IPR014980">
    <property type="entry name" value="DOPA_dioxygen"/>
</dbReference>
<dbReference type="PANTHER" id="PTHR36423:SF2">
    <property type="entry name" value="AFR070WP"/>
    <property type="match status" value="1"/>
</dbReference>
<dbReference type="OrthoDB" id="9970095at2759"/>
<proteinExistence type="predicted"/>
<evidence type="ECO:0000313" key="3">
    <source>
        <dbReference type="Proteomes" id="UP000807716"/>
    </source>
</evidence>
<dbReference type="AlphaFoldDB" id="A0A9P6PPE9"/>
<evidence type="ECO:0000256" key="1">
    <source>
        <dbReference type="SAM" id="MobiDB-lite"/>
    </source>
</evidence>
<dbReference type="Gene3D" id="3.30.70.1240">
    <property type="entry name" value="DOPA-like domains"/>
    <property type="match status" value="1"/>
</dbReference>
<feature type="region of interest" description="Disordered" evidence="1">
    <location>
        <begin position="145"/>
        <end position="165"/>
    </location>
</feature>
<comment type="caution">
    <text evidence="2">The sequence shown here is derived from an EMBL/GenBank/DDBJ whole genome shotgun (WGS) entry which is preliminary data.</text>
</comment>
<keyword evidence="3" id="KW-1185">Reference proteome</keyword>
<gene>
    <name evidence="2" type="ORF">DFQ27_009714</name>
</gene>
<dbReference type="SUPFAM" id="SSF143410">
    <property type="entry name" value="DOPA-like"/>
    <property type="match status" value="1"/>
</dbReference>
<dbReference type="EMBL" id="JAAAJB010000920">
    <property type="protein sequence ID" value="KAG0249930.1"/>
    <property type="molecule type" value="Genomic_DNA"/>
</dbReference>
<organism evidence="2 3">
    <name type="scientific">Actinomortierella ambigua</name>
    <dbReference type="NCBI Taxonomy" id="1343610"/>
    <lineage>
        <taxon>Eukaryota</taxon>
        <taxon>Fungi</taxon>
        <taxon>Fungi incertae sedis</taxon>
        <taxon>Mucoromycota</taxon>
        <taxon>Mortierellomycotina</taxon>
        <taxon>Mortierellomycetes</taxon>
        <taxon>Mortierellales</taxon>
        <taxon>Mortierellaceae</taxon>
        <taxon>Actinomortierella</taxon>
    </lineage>
</organism>
<evidence type="ECO:0008006" key="4">
    <source>
        <dbReference type="Google" id="ProtNLM"/>
    </source>
</evidence>
<reference evidence="2" key="1">
    <citation type="journal article" date="2020" name="Fungal Divers.">
        <title>Resolving the Mortierellaceae phylogeny through synthesis of multi-gene phylogenetics and phylogenomics.</title>
        <authorList>
            <person name="Vandepol N."/>
            <person name="Liber J."/>
            <person name="Desiro A."/>
            <person name="Na H."/>
            <person name="Kennedy M."/>
            <person name="Barry K."/>
            <person name="Grigoriev I.V."/>
            <person name="Miller A.N."/>
            <person name="O'Donnell K."/>
            <person name="Stajich J.E."/>
            <person name="Bonito G."/>
        </authorList>
    </citation>
    <scope>NUCLEOTIDE SEQUENCE</scope>
    <source>
        <strain evidence="2">BC1065</strain>
    </source>
</reference>
<sequence>MQLMAAHIDQDLESDYDNEIKEFHFHVYWFQNNAESHASAVRLRDRILALVDKGFFRIVPLKNGINTVPRGPHPIGSYEVWVPREDFARAYSWFVLNRGPHSILIHPLTREEVADHTSRATWLGTPVPLDVSKLTPHLDHVPSQYPELNLGYNAPPSEDDRRPRK</sequence>
<dbReference type="Proteomes" id="UP000807716">
    <property type="component" value="Unassembled WGS sequence"/>
</dbReference>
<dbReference type="PANTHER" id="PTHR36423">
    <property type="entry name" value="AFR070WP"/>
    <property type="match status" value="1"/>
</dbReference>
<protein>
    <recommendedName>
        <fullName evidence="4">DOPA 4,5-dioxygenase</fullName>
    </recommendedName>
</protein>
<evidence type="ECO:0000313" key="2">
    <source>
        <dbReference type="EMBL" id="KAG0249930.1"/>
    </source>
</evidence>
<dbReference type="Pfam" id="PF08883">
    <property type="entry name" value="DOPA_dioxygen"/>
    <property type="match status" value="1"/>
</dbReference>
<dbReference type="InterPro" id="IPR023389">
    <property type="entry name" value="DOPA-like_sf"/>
</dbReference>
<name>A0A9P6PPE9_9FUNG</name>